<evidence type="ECO:0000256" key="7">
    <source>
        <dbReference type="ARBA" id="ARBA00023170"/>
    </source>
</evidence>
<evidence type="ECO:0000256" key="3">
    <source>
        <dbReference type="ARBA" id="ARBA00022692"/>
    </source>
</evidence>
<evidence type="ECO:0000313" key="12">
    <source>
        <dbReference type="Proteomes" id="UP000271974"/>
    </source>
</evidence>
<keyword evidence="12" id="KW-1185">Reference proteome</keyword>
<dbReference type="GO" id="GO:0004930">
    <property type="term" value="F:G protein-coupled receptor activity"/>
    <property type="evidence" value="ECO:0007669"/>
    <property type="project" value="UniProtKB-KW"/>
</dbReference>
<comment type="caution">
    <text evidence="11">The sequence shown here is derived from an EMBL/GenBank/DDBJ whole genome shotgun (WGS) entry which is preliminary data.</text>
</comment>
<organism evidence="11 12">
    <name type="scientific">Elysia chlorotica</name>
    <name type="common">Eastern emerald elysia</name>
    <name type="synonym">Sea slug</name>
    <dbReference type="NCBI Taxonomy" id="188477"/>
    <lineage>
        <taxon>Eukaryota</taxon>
        <taxon>Metazoa</taxon>
        <taxon>Spiralia</taxon>
        <taxon>Lophotrochozoa</taxon>
        <taxon>Mollusca</taxon>
        <taxon>Gastropoda</taxon>
        <taxon>Heterobranchia</taxon>
        <taxon>Euthyneura</taxon>
        <taxon>Panpulmonata</taxon>
        <taxon>Sacoglossa</taxon>
        <taxon>Placobranchoidea</taxon>
        <taxon>Plakobranchidae</taxon>
        <taxon>Elysia</taxon>
    </lineage>
</organism>
<feature type="transmembrane region" description="Helical" evidence="9">
    <location>
        <begin position="195"/>
        <end position="222"/>
    </location>
</feature>
<feature type="transmembrane region" description="Helical" evidence="9">
    <location>
        <begin position="120"/>
        <end position="140"/>
    </location>
</feature>
<gene>
    <name evidence="11" type="ORF">EGW08_015299</name>
</gene>
<dbReference type="InterPro" id="IPR050569">
    <property type="entry name" value="TAAR"/>
</dbReference>
<dbReference type="PANTHER" id="PTHR24249">
    <property type="entry name" value="HISTAMINE RECEPTOR-RELATED G-PROTEIN COUPLED RECEPTOR"/>
    <property type="match status" value="1"/>
</dbReference>
<dbReference type="GO" id="GO:0005886">
    <property type="term" value="C:plasma membrane"/>
    <property type="evidence" value="ECO:0007669"/>
    <property type="project" value="UniProtKB-SubCell"/>
</dbReference>
<comment type="subcellular location">
    <subcellularLocation>
        <location evidence="1">Cell membrane</location>
        <topology evidence="1">Multi-pass membrane protein</topology>
    </subcellularLocation>
</comment>
<dbReference type="EMBL" id="RQTK01000622">
    <property type="protein sequence ID" value="RUS76950.1"/>
    <property type="molecule type" value="Genomic_DNA"/>
</dbReference>
<dbReference type="InterPro" id="IPR017452">
    <property type="entry name" value="GPCR_Rhodpsn_7TM"/>
</dbReference>
<evidence type="ECO:0000256" key="6">
    <source>
        <dbReference type="ARBA" id="ARBA00023136"/>
    </source>
</evidence>
<dbReference type="Proteomes" id="UP000271974">
    <property type="component" value="Unassembled WGS sequence"/>
</dbReference>
<dbReference type="Gene3D" id="1.20.1070.10">
    <property type="entry name" value="Rhodopsin 7-helix transmembrane proteins"/>
    <property type="match status" value="1"/>
</dbReference>
<name>A0A433T5T3_ELYCH</name>
<dbReference type="STRING" id="188477.A0A433T5T3"/>
<dbReference type="PROSITE" id="PS50262">
    <property type="entry name" value="G_PROTEIN_RECEP_F1_2"/>
    <property type="match status" value="1"/>
</dbReference>
<keyword evidence="6 9" id="KW-0472">Membrane</keyword>
<evidence type="ECO:0000256" key="8">
    <source>
        <dbReference type="ARBA" id="ARBA00023224"/>
    </source>
</evidence>
<keyword evidence="7" id="KW-0675">Receptor</keyword>
<dbReference type="PANTHER" id="PTHR24249:SF372">
    <property type="entry name" value="G-PROTEIN COUPLED RECEPTORS FAMILY 1 PROFILE DOMAIN-CONTAINING PROTEIN"/>
    <property type="match status" value="1"/>
</dbReference>
<protein>
    <recommendedName>
        <fullName evidence="10">G-protein coupled receptors family 1 profile domain-containing protein</fullName>
    </recommendedName>
</protein>
<evidence type="ECO:0000256" key="9">
    <source>
        <dbReference type="SAM" id="Phobius"/>
    </source>
</evidence>
<accession>A0A433T5T3</accession>
<proteinExistence type="predicted"/>
<dbReference type="OrthoDB" id="6080945at2759"/>
<keyword evidence="8" id="KW-0807">Transducer</keyword>
<dbReference type="AlphaFoldDB" id="A0A433T5T3"/>
<evidence type="ECO:0000259" key="10">
    <source>
        <dbReference type="PROSITE" id="PS50262"/>
    </source>
</evidence>
<keyword evidence="5" id="KW-0297">G-protein coupled receptor</keyword>
<evidence type="ECO:0000256" key="4">
    <source>
        <dbReference type="ARBA" id="ARBA00022989"/>
    </source>
</evidence>
<keyword evidence="2" id="KW-1003">Cell membrane</keyword>
<evidence type="ECO:0000256" key="1">
    <source>
        <dbReference type="ARBA" id="ARBA00004651"/>
    </source>
</evidence>
<feature type="transmembrane region" description="Helical" evidence="9">
    <location>
        <begin position="161"/>
        <end position="183"/>
    </location>
</feature>
<reference evidence="11 12" key="1">
    <citation type="submission" date="2019-01" db="EMBL/GenBank/DDBJ databases">
        <title>A draft genome assembly of the solar-powered sea slug Elysia chlorotica.</title>
        <authorList>
            <person name="Cai H."/>
            <person name="Li Q."/>
            <person name="Fang X."/>
            <person name="Li J."/>
            <person name="Curtis N.E."/>
            <person name="Altenburger A."/>
            <person name="Shibata T."/>
            <person name="Feng M."/>
            <person name="Maeda T."/>
            <person name="Schwartz J.A."/>
            <person name="Shigenobu S."/>
            <person name="Lundholm N."/>
            <person name="Nishiyama T."/>
            <person name="Yang H."/>
            <person name="Hasebe M."/>
            <person name="Li S."/>
            <person name="Pierce S.K."/>
            <person name="Wang J."/>
        </authorList>
    </citation>
    <scope>NUCLEOTIDE SEQUENCE [LARGE SCALE GENOMIC DNA]</scope>
    <source>
        <strain evidence="11">EC2010</strain>
        <tissue evidence="11">Whole organism of an adult</tissue>
    </source>
</reference>
<keyword evidence="3 9" id="KW-0812">Transmembrane</keyword>
<dbReference type="SUPFAM" id="SSF81321">
    <property type="entry name" value="Family A G protein-coupled receptor-like"/>
    <property type="match status" value="1"/>
</dbReference>
<evidence type="ECO:0000313" key="11">
    <source>
        <dbReference type="EMBL" id="RUS76950.1"/>
    </source>
</evidence>
<evidence type="ECO:0000256" key="5">
    <source>
        <dbReference type="ARBA" id="ARBA00023040"/>
    </source>
</evidence>
<evidence type="ECO:0000256" key="2">
    <source>
        <dbReference type="ARBA" id="ARBA00022475"/>
    </source>
</evidence>
<sequence length="275" mass="30516">MSNGSDFLALSMSSSTNQTGRGSCTLLDPLVSVALMDIFLMVNDFVLCSLLSFLGVFTNIANIVVYARMGLSETSKINFLALSVLDFFVSLVTFFLKFLYSPVLKHLSTGPITTRISTSLSPPMLCTIGASAMMTALISTERCLCVVFPLKVKMFLTPRRVLYLLLTIVAYMVTFLLVFYIDVGAPFINQIGKQVFYLLCFFALPSTTCFLIVVLSTIFLVVQLRKNLKWRMERSSQSAESICKENKLVLMFQVPILVLVSVVKRVVGTPASLRL</sequence>
<keyword evidence="4 9" id="KW-1133">Transmembrane helix</keyword>
<feature type="domain" description="G-protein coupled receptors family 1 profile" evidence="10">
    <location>
        <begin position="58"/>
        <end position="275"/>
    </location>
</feature>
<feature type="transmembrane region" description="Helical" evidence="9">
    <location>
        <begin position="79"/>
        <end position="100"/>
    </location>
</feature>
<feature type="transmembrane region" description="Helical" evidence="9">
    <location>
        <begin position="38"/>
        <end position="67"/>
    </location>
</feature>
<dbReference type="CDD" id="cd00637">
    <property type="entry name" value="7tm_classA_rhodopsin-like"/>
    <property type="match status" value="1"/>
</dbReference>